<sequence length="138" mass="15639">MPDPFAANAKEEDNKTKRFDRLGNPIIKQKEWIKMQQAAQASLAEAEKAKEVTEGQDPNAPKAEGAAQNGGTTASPEKKKDKEKKTKYKVTFIDKIDRDTELARFHYVLSYKKYNAMNTFDPFEAEDNDTQSHCCSTF</sequence>
<name>A0A7S3CWN8_9SPIT</name>
<protein>
    <submittedName>
        <fullName evidence="3">Uncharacterized protein</fullName>
    </submittedName>
</protein>
<accession>A0A7S3CWN8</accession>
<organism evidence="3">
    <name type="scientific">Strombidium rassoulzadegani</name>
    <dbReference type="NCBI Taxonomy" id="1082188"/>
    <lineage>
        <taxon>Eukaryota</taxon>
        <taxon>Sar</taxon>
        <taxon>Alveolata</taxon>
        <taxon>Ciliophora</taxon>
        <taxon>Intramacronucleata</taxon>
        <taxon>Spirotrichea</taxon>
        <taxon>Oligotrichia</taxon>
        <taxon>Strombidiidae</taxon>
        <taxon>Strombidium</taxon>
    </lineage>
</organism>
<dbReference type="EMBL" id="HBIA01019330">
    <property type="protein sequence ID" value="CAE0237770.1"/>
    <property type="molecule type" value="Transcribed_RNA"/>
</dbReference>
<reference evidence="3" key="1">
    <citation type="submission" date="2021-01" db="EMBL/GenBank/DDBJ databases">
        <authorList>
            <person name="Corre E."/>
            <person name="Pelletier E."/>
            <person name="Niang G."/>
            <person name="Scheremetjew M."/>
            <person name="Finn R."/>
            <person name="Kale V."/>
            <person name="Holt S."/>
            <person name="Cochrane G."/>
            <person name="Meng A."/>
            <person name="Brown T."/>
            <person name="Cohen L."/>
        </authorList>
    </citation>
    <scope>NUCLEOTIDE SEQUENCE</scope>
    <source>
        <strain evidence="3">Ras09</strain>
    </source>
</reference>
<proteinExistence type="predicted"/>
<dbReference type="AlphaFoldDB" id="A0A7S3CWN8"/>
<feature type="compositionally biased region" description="Basic and acidic residues" evidence="1">
    <location>
        <begin position="9"/>
        <end position="21"/>
    </location>
</feature>
<feature type="region of interest" description="Disordered" evidence="1">
    <location>
        <begin position="39"/>
        <end position="85"/>
    </location>
</feature>
<evidence type="ECO:0000256" key="1">
    <source>
        <dbReference type="SAM" id="MobiDB-lite"/>
    </source>
</evidence>
<gene>
    <name evidence="2" type="ORF">SRAS04492_LOCUS9579</name>
    <name evidence="3" type="ORF">SRAS04492_LOCUS9580</name>
</gene>
<evidence type="ECO:0000313" key="2">
    <source>
        <dbReference type="EMBL" id="CAE0237770.1"/>
    </source>
</evidence>
<evidence type="ECO:0000313" key="3">
    <source>
        <dbReference type="EMBL" id="CAE0237771.1"/>
    </source>
</evidence>
<dbReference type="EMBL" id="HBIA01019331">
    <property type="protein sequence ID" value="CAE0237771.1"/>
    <property type="molecule type" value="Transcribed_RNA"/>
</dbReference>
<feature type="region of interest" description="Disordered" evidence="1">
    <location>
        <begin position="1"/>
        <end position="23"/>
    </location>
</feature>